<reference evidence="1 2" key="1">
    <citation type="submission" date="2017-08" db="EMBL/GenBank/DDBJ databases">
        <title>Resequencing and Reannotation of the genome of Pyrococcus furiosus type strain DSM3638.</title>
        <authorList>
            <person name="Reichelt R.M."/>
            <person name="Bunk B."/>
        </authorList>
    </citation>
    <scope>NUCLEOTIDE SEQUENCE [LARGE SCALE GENOMIC DNA]</scope>
    <source>
        <strain evidence="1 2">DSM 3638</strain>
    </source>
</reference>
<organism evidence="1 2">
    <name type="scientific">Pyrococcus furiosus (strain ATCC 43587 / DSM 3638 / JCM 8422 / Vc1)</name>
    <dbReference type="NCBI Taxonomy" id="186497"/>
    <lineage>
        <taxon>Archaea</taxon>
        <taxon>Methanobacteriati</taxon>
        <taxon>Methanobacteriota</taxon>
        <taxon>Thermococci</taxon>
        <taxon>Thermococcales</taxon>
        <taxon>Thermococcaceae</taxon>
        <taxon>Pyrococcus</taxon>
    </lineage>
</organism>
<accession>A0A5C0XQZ1</accession>
<dbReference type="OrthoDB" id="98317at2157"/>
<dbReference type="GeneID" id="13301633"/>
<gene>
    <name evidence="1" type="ORF">PFDSM3638_05150</name>
</gene>
<proteinExistence type="predicted"/>
<evidence type="ECO:0000313" key="1">
    <source>
        <dbReference type="EMBL" id="QEK78688.1"/>
    </source>
</evidence>
<dbReference type="EMBL" id="CP023154">
    <property type="protein sequence ID" value="QEK78688.1"/>
    <property type="molecule type" value="Genomic_DNA"/>
</dbReference>
<dbReference type="Proteomes" id="UP000324354">
    <property type="component" value="Chromosome"/>
</dbReference>
<name>A0A5C0XQZ1_PYRFU</name>
<evidence type="ECO:0000313" key="2">
    <source>
        <dbReference type="Proteomes" id="UP000324354"/>
    </source>
</evidence>
<dbReference type="RefSeq" id="WP_011012162.1">
    <property type="nucleotide sequence ID" value="NC_003413.1"/>
</dbReference>
<dbReference type="GeneID" id="41712836"/>
<sequence length="352" mass="40205">MHELLKLDQASVLEITSIVSRNWPNKLIVVFSGEYPVLFYSNGTLVKSSSSQDVLQDVKVCEVDKFEFLDLFMSEPKVSQVDRAEKYIPKVVEFSYSLVAPSELYLKILNAIVEFAKFAYRRLGLSIELLDATCRLVSGSTGRDILSVDVEVYGYSSKPENELREAIRSNFSKLIREIVGFPARINIKGLEIVHTEEIPKIKIEELPVEIKGGRVVEINLREEIPHKIKIRRRQVEAEVERIIEESGIREIISSIKDLDSESRINKRKIEEKVKANIDRTIKGIKVNWAKLSKVGSSYQIFIGIERTSRSIDELKLSDEIKKLIKNVEEEIRSQGNPISIGRAIVIIEKDIY</sequence>
<protein>
    <submittedName>
        <fullName evidence="1">Uncharacterized protein</fullName>
    </submittedName>
</protein>
<dbReference type="AlphaFoldDB" id="A0A5C0XQZ1"/>